<name>A0A1G2G7C0_9BACT</name>
<reference evidence="2 3" key="1">
    <citation type="journal article" date="2016" name="Nat. Commun.">
        <title>Thousands of microbial genomes shed light on interconnected biogeochemical processes in an aquifer system.</title>
        <authorList>
            <person name="Anantharaman K."/>
            <person name="Brown C.T."/>
            <person name="Hug L.A."/>
            <person name="Sharon I."/>
            <person name="Castelle C.J."/>
            <person name="Probst A.J."/>
            <person name="Thomas B.C."/>
            <person name="Singh A."/>
            <person name="Wilkins M.J."/>
            <person name="Karaoz U."/>
            <person name="Brodie E.L."/>
            <person name="Williams K.H."/>
            <person name="Hubbard S.S."/>
            <person name="Banfield J.F."/>
        </authorList>
    </citation>
    <scope>NUCLEOTIDE SEQUENCE [LARGE SCALE GENOMIC DNA]</scope>
</reference>
<organism evidence="2 3">
    <name type="scientific">Candidatus Ryanbacteria bacterium RIFCSPHIGHO2_01_FULL_48_27</name>
    <dbReference type="NCBI Taxonomy" id="1802115"/>
    <lineage>
        <taxon>Bacteria</taxon>
        <taxon>Candidatus Ryaniibacteriota</taxon>
    </lineage>
</organism>
<keyword evidence="1" id="KW-1133">Transmembrane helix</keyword>
<proteinExistence type="predicted"/>
<evidence type="ECO:0000313" key="3">
    <source>
        <dbReference type="Proteomes" id="UP000177785"/>
    </source>
</evidence>
<dbReference type="STRING" id="1802115.A2756_06045"/>
<dbReference type="AlphaFoldDB" id="A0A1G2G7C0"/>
<protein>
    <submittedName>
        <fullName evidence="2">Uncharacterized protein</fullName>
    </submittedName>
</protein>
<dbReference type="EMBL" id="MHNL01000001">
    <property type="protein sequence ID" value="OGZ46146.1"/>
    <property type="molecule type" value="Genomic_DNA"/>
</dbReference>
<dbReference type="Proteomes" id="UP000177785">
    <property type="component" value="Unassembled WGS sequence"/>
</dbReference>
<gene>
    <name evidence="2" type="ORF">A2756_06045</name>
</gene>
<comment type="caution">
    <text evidence="2">The sequence shown here is derived from an EMBL/GenBank/DDBJ whole genome shotgun (WGS) entry which is preliminary data.</text>
</comment>
<accession>A0A1G2G7C0</accession>
<evidence type="ECO:0000256" key="1">
    <source>
        <dbReference type="SAM" id="Phobius"/>
    </source>
</evidence>
<sequence length="211" mass="23750">MRHLIRDFISEETRHYKFKLGELVASALTGFIVGVVVASIVWMLAFYYINNVLLGFVDVPALGRRASGWEENRMEDATADTGSGQQIVARPSKVRVISPNGGEVWERRQDYNVRWDFKDLPLNTPMSAVLIRTNSVITNPYAKNGRGISSREMFYPAMFPQGYPKDGSYTYRVPDTLPPGSYQVAIYAGENCTALASKCEYDLSNKLFTIK</sequence>
<keyword evidence="1" id="KW-0472">Membrane</keyword>
<evidence type="ECO:0000313" key="2">
    <source>
        <dbReference type="EMBL" id="OGZ46146.1"/>
    </source>
</evidence>
<keyword evidence="1" id="KW-0812">Transmembrane</keyword>
<feature type="transmembrane region" description="Helical" evidence="1">
    <location>
        <begin position="20"/>
        <end position="49"/>
    </location>
</feature>